<dbReference type="Proteomes" id="UP000410492">
    <property type="component" value="Unassembled WGS sequence"/>
</dbReference>
<dbReference type="PANTHER" id="PTHR11012">
    <property type="entry name" value="PROTEIN KINASE-LIKE DOMAIN-CONTAINING"/>
    <property type="match status" value="1"/>
</dbReference>
<dbReference type="OrthoDB" id="190089at2759"/>
<dbReference type="PANTHER" id="PTHR11012:SF48">
    <property type="entry name" value="CHK KINASE-LIKE DOMAIN-CONTAINING PROTEIN-RELATED"/>
    <property type="match status" value="1"/>
</dbReference>
<sequence length="581" mass="68775">MIVLDKVIADHSTLCNIALNDSFIEKNKYDCIVDRIPNIKLRRLSEYEFKNGITKLLEFDTDKIQHEAYGKVLYVETETVKVPAVYHLLCEIILNTNAKVRAKSFHSVIEKYYNKVLSKYEITSDQFRAQVRLFLPYAKLEKLHKLCNEHYIDGSETIWEVEECFLYPELLREEVYSIVNSIYKSNQPELISFDVKLAKDLPGNLVKYFRIEVTVKNTTEIRTHHLFARMIDENKEKIITEFTRLPFRKERFLSEIILDLLKELGAEKITNFCPKCYFTRRDMLIFDDISMDGYKPWDYQVPVSYRWLDTAIKLLAKLHASSIILEEKLGAKLGKTVRLDEEYPDDVREAAFVSKEEYREIEQCNKRSIYGYLPSKFPDVPKRINMNKLREKVKVAYDRIFDIVKKSEKIRNVLSHGDMWGGNIMYKEDKTTNVSSAYLIDFQLIRYCPPSLDLMFLLYTNTARATRVKYMKELIILYYKELDQILGSYDIDLGNIFTFDQLMESCKEVEPSIICISLIYGPLLQFPPQQRRYIQNDKERGTKYFKVDNSPEPEKAWDHEHFKIRMEELIEDIIRIYDNDE</sequence>
<accession>A0A653D149</accession>
<gene>
    <name evidence="2" type="ORF">CALMAC_LOCUS13121</name>
</gene>
<evidence type="ECO:0000259" key="1">
    <source>
        <dbReference type="SMART" id="SM00587"/>
    </source>
</evidence>
<dbReference type="Gene3D" id="3.90.1200.10">
    <property type="match status" value="1"/>
</dbReference>
<name>A0A653D149_CALMS</name>
<dbReference type="EMBL" id="CAACVG010009434">
    <property type="protein sequence ID" value="VEN53268.1"/>
    <property type="molecule type" value="Genomic_DNA"/>
</dbReference>
<evidence type="ECO:0000313" key="3">
    <source>
        <dbReference type="Proteomes" id="UP000410492"/>
    </source>
</evidence>
<dbReference type="Pfam" id="PF02958">
    <property type="entry name" value="EcKL"/>
    <property type="match status" value="1"/>
</dbReference>
<dbReference type="InterPro" id="IPR004119">
    <property type="entry name" value="EcKL"/>
</dbReference>
<protein>
    <recommendedName>
        <fullName evidence="1">CHK kinase-like domain-containing protein</fullName>
    </recommendedName>
</protein>
<dbReference type="InterPro" id="IPR011009">
    <property type="entry name" value="Kinase-like_dom_sf"/>
</dbReference>
<dbReference type="SUPFAM" id="SSF56112">
    <property type="entry name" value="Protein kinase-like (PK-like)"/>
    <property type="match status" value="1"/>
</dbReference>
<reference evidence="2 3" key="1">
    <citation type="submission" date="2019-01" db="EMBL/GenBank/DDBJ databases">
        <authorList>
            <person name="Sayadi A."/>
        </authorList>
    </citation>
    <scope>NUCLEOTIDE SEQUENCE [LARGE SCALE GENOMIC DNA]</scope>
</reference>
<organism evidence="2 3">
    <name type="scientific">Callosobruchus maculatus</name>
    <name type="common">Southern cowpea weevil</name>
    <name type="synonym">Pulse bruchid</name>
    <dbReference type="NCBI Taxonomy" id="64391"/>
    <lineage>
        <taxon>Eukaryota</taxon>
        <taxon>Metazoa</taxon>
        <taxon>Ecdysozoa</taxon>
        <taxon>Arthropoda</taxon>
        <taxon>Hexapoda</taxon>
        <taxon>Insecta</taxon>
        <taxon>Pterygota</taxon>
        <taxon>Neoptera</taxon>
        <taxon>Endopterygota</taxon>
        <taxon>Coleoptera</taxon>
        <taxon>Polyphaga</taxon>
        <taxon>Cucujiformia</taxon>
        <taxon>Chrysomeloidea</taxon>
        <taxon>Chrysomelidae</taxon>
        <taxon>Bruchinae</taxon>
        <taxon>Bruchini</taxon>
        <taxon>Callosobruchus</taxon>
    </lineage>
</organism>
<proteinExistence type="predicted"/>
<evidence type="ECO:0000313" key="2">
    <source>
        <dbReference type="EMBL" id="VEN53268.1"/>
    </source>
</evidence>
<dbReference type="InterPro" id="IPR015897">
    <property type="entry name" value="CHK_kinase-like"/>
</dbReference>
<feature type="domain" description="CHK kinase-like" evidence="1">
    <location>
        <begin position="284"/>
        <end position="488"/>
    </location>
</feature>
<keyword evidence="3" id="KW-1185">Reference proteome</keyword>
<dbReference type="SMART" id="SM00587">
    <property type="entry name" value="CHK"/>
    <property type="match status" value="1"/>
</dbReference>
<dbReference type="AlphaFoldDB" id="A0A653D149"/>